<evidence type="ECO:0000256" key="2">
    <source>
        <dbReference type="ARBA" id="ARBA00022670"/>
    </source>
</evidence>
<dbReference type="OrthoDB" id="527990at2759"/>
<dbReference type="VEuPathDB" id="AmoebaDB:DICPUDRAFT_16311"/>
<keyword evidence="3 8" id="KW-0479">Metal-binding</keyword>
<keyword evidence="6 8" id="KW-0482">Metalloprotease</keyword>
<reference evidence="10" key="1">
    <citation type="journal article" date="2011" name="Genome Biol.">
        <title>Comparative genomics of the social amoebae Dictyostelium discoideum and Dictyostelium purpureum.</title>
        <authorList>
            <consortium name="US DOE Joint Genome Institute (JGI-PGF)"/>
            <person name="Sucgang R."/>
            <person name="Kuo A."/>
            <person name="Tian X."/>
            <person name="Salerno W."/>
            <person name="Parikh A."/>
            <person name="Feasley C.L."/>
            <person name="Dalin E."/>
            <person name="Tu H."/>
            <person name="Huang E."/>
            <person name="Barry K."/>
            <person name="Lindquist E."/>
            <person name="Shapiro H."/>
            <person name="Bruce D."/>
            <person name="Schmutz J."/>
            <person name="Salamov A."/>
            <person name="Fey P."/>
            <person name="Gaudet P."/>
            <person name="Anjard C."/>
            <person name="Babu M.M."/>
            <person name="Basu S."/>
            <person name="Bushmanova Y."/>
            <person name="van der Wel H."/>
            <person name="Katoh-Kurasawa M."/>
            <person name="Dinh C."/>
            <person name="Coutinho P.M."/>
            <person name="Saito T."/>
            <person name="Elias M."/>
            <person name="Schaap P."/>
            <person name="Kay R.R."/>
            <person name="Henrissat B."/>
            <person name="Eichinger L."/>
            <person name="Rivero F."/>
            <person name="Putnam N.H."/>
            <person name="West C.M."/>
            <person name="Loomis W.F."/>
            <person name="Chisholm R.L."/>
            <person name="Shaulsky G."/>
            <person name="Strassmann J.E."/>
            <person name="Queller D.C."/>
            <person name="Kuspa A."/>
            <person name="Grigoriev I.V."/>
        </authorList>
    </citation>
    <scope>NUCLEOTIDE SEQUENCE [LARGE SCALE GENOMIC DNA]</scope>
    <source>
        <strain evidence="10">QSDP1</strain>
    </source>
</reference>
<dbReference type="Gene3D" id="3.90.132.10">
    <property type="entry name" value="Leishmanolysin , domain 2"/>
    <property type="match status" value="1"/>
</dbReference>
<feature type="binding site" evidence="8">
    <location>
        <position position="279"/>
    </location>
    <ligand>
        <name>Zn(2+)</name>
        <dbReference type="ChEBI" id="CHEBI:29105"/>
        <note>catalytic</note>
    </ligand>
</feature>
<dbReference type="GO" id="GO:0016020">
    <property type="term" value="C:membrane"/>
    <property type="evidence" value="ECO:0007669"/>
    <property type="project" value="InterPro"/>
</dbReference>
<dbReference type="FunCoup" id="F0ZA31">
    <property type="interactions" value="129"/>
</dbReference>
<evidence type="ECO:0000256" key="4">
    <source>
        <dbReference type="ARBA" id="ARBA00022801"/>
    </source>
</evidence>
<dbReference type="Gene3D" id="2.10.55.10">
    <property type="entry name" value="Leishmanolysin domain 3"/>
    <property type="match status" value="1"/>
</dbReference>
<accession>F0ZA31</accession>
<dbReference type="GO" id="GO:0004222">
    <property type="term" value="F:metalloendopeptidase activity"/>
    <property type="evidence" value="ECO:0007669"/>
    <property type="project" value="InterPro"/>
</dbReference>
<dbReference type="FunFam" id="3.90.132.10:FF:000001">
    <property type="entry name" value="leishmanolysin-like peptidase isoform X2"/>
    <property type="match status" value="1"/>
</dbReference>
<evidence type="ECO:0008006" key="11">
    <source>
        <dbReference type="Google" id="ProtNLM"/>
    </source>
</evidence>
<evidence type="ECO:0000256" key="3">
    <source>
        <dbReference type="ARBA" id="ARBA00022723"/>
    </source>
</evidence>
<dbReference type="SUPFAM" id="SSF55486">
    <property type="entry name" value="Metalloproteases ('zincins'), catalytic domain"/>
    <property type="match status" value="1"/>
</dbReference>
<keyword evidence="4" id="KW-0378">Hydrolase</keyword>
<evidence type="ECO:0000256" key="5">
    <source>
        <dbReference type="ARBA" id="ARBA00022833"/>
    </source>
</evidence>
<gene>
    <name evidence="9" type="ORF">DICPUDRAFT_16311</name>
</gene>
<keyword evidence="5 8" id="KW-0862">Zinc</keyword>
<dbReference type="Proteomes" id="UP000001064">
    <property type="component" value="Unassembled WGS sequence"/>
</dbReference>
<name>F0ZA31_DICPU</name>
<evidence type="ECO:0000313" key="9">
    <source>
        <dbReference type="EMBL" id="EGC39224.1"/>
    </source>
</evidence>
<comment type="cofactor">
    <cofactor evidence="8">
        <name>Zn(2+)</name>
        <dbReference type="ChEBI" id="CHEBI:29105"/>
    </cofactor>
    <text evidence="8">Binds 1 zinc ion per subunit.</text>
</comment>
<dbReference type="KEGG" id="dpp:DICPUDRAFT_16311"/>
<dbReference type="GO" id="GO:0007155">
    <property type="term" value="P:cell adhesion"/>
    <property type="evidence" value="ECO:0007669"/>
    <property type="project" value="InterPro"/>
</dbReference>
<dbReference type="Gene3D" id="3.10.170.20">
    <property type="match status" value="1"/>
</dbReference>
<dbReference type="MEROPS" id="M08.A07"/>
<dbReference type="AlphaFoldDB" id="F0ZA31"/>
<dbReference type="PANTHER" id="PTHR10942:SF0">
    <property type="entry name" value="LEISHMANOLYSIN-LIKE PEPTIDASE"/>
    <property type="match status" value="1"/>
</dbReference>
<dbReference type="GO" id="GO:0046872">
    <property type="term" value="F:metal ion binding"/>
    <property type="evidence" value="ECO:0007669"/>
    <property type="project" value="UniProtKB-KW"/>
</dbReference>
<dbReference type="FunFam" id="2.10.55.10:FF:000006">
    <property type="entry name" value="GP63"/>
    <property type="match status" value="1"/>
</dbReference>
<evidence type="ECO:0000256" key="1">
    <source>
        <dbReference type="ARBA" id="ARBA00005860"/>
    </source>
</evidence>
<dbReference type="OMA" id="AENHFGC"/>
<evidence type="ECO:0000256" key="6">
    <source>
        <dbReference type="ARBA" id="ARBA00023049"/>
    </source>
</evidence>
<evidence type="ECO:0000313" key="10">
    <source>
        <dbReference type="Proteomes" id="UP000001064"/>
    </source>
</evidence>
<keyword evidence="2" id="KW-0645">Protease</keyword>
<dbReference type="PANTHER" id="PTHR10942">
    <property type="entry name" value="LEISHMANOLYSIN-LIKE PEPTIDASE"/>
    <property type="match status" value="1"/>
</dbReference>
<dbReference type="RefSeq" id="XP_003284251.1">
    <property type="nucleotide sequence ID" value="XM_003284203.1"/>
</dbReference>
<feature type="active site" evidence="7">
    <location>
        <position position="280"/>
    </location>
</feature>
<dbReference type="EMBL" id="GL870961">
    <property type="protein sequence ID" value="EGC39224.1"/>
    <property type="molecule type" value="Genomic_DNA"/>
</dbReference>
<evidence type="ECO:0000256" key="8">
    <source>
        <dbReference type="PIRSR" id="PIRSR601577-2"/>
    </source>
</evidence>
<sequence length="581" mass="64877">NASINNIINKGYKRMIDRVDAERRDSPQLYTENIEADQHFSEESGQHLPGYKCVHDTIAKDLGINSGENSAKTPNHLLKSNLQSTLSNVSETLRFYFDTTYLYNQADISSCSSVGQVVYLGGVAYKSSALPCDGSSSVCAYTCKAADILSTNVANLISKDIITTIQDTLGQMLLVNRETGNLRLPRVGRGALGICDYDYTVPNSYFNQGVPNADIVVFVTSRPVYSTSTIAYAAPCIYIEGNRPVAATINFNPRYFTPFVSANKPSNFIFNEYVRVGIHEMTHGLGFTSDFFKYYRNQNNQPYSSTPGSKVTIVGYTGSNIRFNVSRRAISTPSVKSFVREHYQCYDDEKGYQLLEDYGQAGTVGSHWEKRTVGEEYMLGFVSPVFPITGLTLSLFEDMGWYQVDKTLAEPFMWGKGLGCDWFNNCDRKGWNYPGYFCENKNTISCSPTRVGKGVCNLQTGWNNVPPEYQHFPSSSTVGDYIADGCTFYDVGSQEYCVDSSNNEDADSSIGEYYGDDSRCFEYSSATNPNIKNLACWKFRCSNDTDLQINVNNNWLSCTYPGRTFLVGSVSFACPDYFYPC</sequence>
<feature type="binding site" evidence="8">
    <location>
        <position position="283"/>
    </location>
    <ligand>
        <name>Zn(2+)</name>
        <dbReference type="ChEBI" id="CHEBI:29105"/>
        <note>catalytic</note>
    </ligand>
</feature>
<evidence type="ECO:0000256" key="7">
    <source>
        <dbReference type="PIRSR" id="PIRSR601577-1"/>
    </source>
</evidence>
<proteinExistence type="inferred from homology"/>
<dbReference type="GO" id="GO:0008233">
    <property type="term" value="F:peptidase activity"/>
    <property type="evidence" value="ECO:0000318"/>
    <property type="project" value="GO_Central"/>
</dbReference>
<dbReference type="eggNOG" id="KOG2556">
    <property type="taxonomic scope" value="Eukaryota"/>
</dbReference>
<feature type="binding site" evidence="8">
    <location>
        <position position="367"/>
    </location>
    <ligand>
        <name>Zn(2+)</name>
        <dbReference type="ChEBI" id="CHEBI:29105"/>
        <note>catalytic</note>
    </ligand>
</feature>
<dbReference type="GO" id="GO:0005737">
    <property type="term" value="C:cytoplasm"/>
    <property type="evidence" value="ECO:0000318"/>
    <property type="project" value="GO_Central"/>
</dbReference>
<dbReference type="InterPro" id="IPR001577">
    <property type="entry name" value="Peptidase_M8"/>
</dbReference>
<feature type="non-terminal residue" evidence="9">
    <location>
        <position position="1"/>
    </location>
</feature>
<organism evidence="9 10">
    <name type="scientific">Dictyostelium purpureum</name>
    <name type="common">Slime mold</name>
    <dbReference type="NCBI Taxonomy" id="5786"/>
    <lineage>
        <taxon>Eukaryota</taxon>
        <taxon>Amoebozoa</taxon>
        <taxon>Evosea</taxon>
        <taxon>Eumycetozoa</taxon>
        <taxon>Dictyostelia</taxon>
        <taxon>Dictyosteliales</taxon>
        <taxon>Dictyosteliaceae</taxon>
        <taxon>Dictyostelium</taxon>
    </lineage>
</organism>
<keyword evidence="10" id="KW-1185">Reference proteome</keyword>
<comment type="similarity">
    <text evidence="1">Belongs to the peptidase M8 family.</text>
</comment>
<dbReference type="GO" id="GO:0006508">
    <property type="term" value="P:proteolysis"/>
    <property type="evidence" value="ECO:0007669"/>
    <property type="project" value="UniProtKB-KW"/>
</dbReference>
<protein>
    <recommendedName>
        <fullName evidence="11">Leishmanolysin</fullName>
    </recommendedName>
</protein>
<feature type="non-terminal residue" evidence="9">
    <location>
        <position position="581"/>
    </location>
</feature>
<dbReference type="GeneID" id="10510183"/>
<dbReference type="Pfam" id="PF01457">
    <property type="entry name" value="Peptidase_M8"/>
    <property type="match status" value="1"/>
</dbReference>
<dbReference type="InParanoid" id="F0ZA31"/>